<dbReference type="InterPro" id="IPR036513">
    <property type="entry name" value="STAS_dom_sf"/>
</dbReference>
<feature type="transmembrane region" description="Helical" evidence="5">
    <location>
        <begin position="16"/>
        <end position="37"/>
    </location>
</feature>
<feature type="transmembrane region" description="Helical" evidence="5">
    <location>
        <begin position="346"/>
        <end position="379"/>
    </location>
</feature>
<name>A0A143Z3Q6_9LACT</name>
<dbReference type="PANTHER" id="PTHR43310">
    <property type="entry name" value="SULFATE TRANSPORTER YBAR-RELATED"/>
    <property type="match status" value="1"/>
</dbReference>
<feature type="transmembrane region" description="Helical" evidence="5">
    <location>
        <begin position="257"/>
        <end position="280"/>
    </location>
</feature>
<feature type="transmembrane region" description="Helical" evidence="5">
    <location>
        <begin position="142"/>
        <end position="158"/>
    </location>
</feature>
<dbReference type="Pfam" id="PF01740">
    <property type="entry name" value="STAS"/>
    <property type="match status" value="1"/>
</dbReference>
<feature type="transmembrane region" description="Helical" evidence="5">
    <location>
        <begin position="165"/>
        <end position="184"/>
    </location>
</feature>
<dbReference type="Gene3D" id="3.30.750.24">
    <property type="entry name" value="STAS domain"/>
    <property type="match status" value="1"/>
</dbReference>
<organism evidence="7 9">
    <name type="scientific">Trichococcus ilyis</name>
    <dbReference type="NCBI Taxonomy" id="640938"/>
    <lineage>
        <taxon>Bacteria</taxon>
        <taxon>Bacillati</taxon>
        <taxon>Bacillota</taxon>
        <taxon>Bacilli</taxon>
        <taxon>Lactobacillales</taxon>
        <taxon>Carnobacteriaceae</taxon>
        <taxon>Trichococcus</taxon>
    </lineage>
</organism>
<dbReference type="EMBL" id="FNYT01000020">
    <property type="protein sequence ID" value="SEJ64271.1"/>
    <property type="molecule type" value="Genomic_DNA"/>
</dbReference>
<evidence type="ECO:0000259" key="6">
    <source>
        <dbReference type="PROSITE" id="PS50801"/>
    </source>
</evidence>
<dbReference type="InterPro" id="IPR052706">
    <property type="entry name" value="Membrane-Transporter-like"/>
</dbReference>
<evidence type="ECO:0000256" key="2">
    <source>
        <dbReference type="ARBA" id="ARBA00022692"/>
    </source>
</evidence>
<feature type="domain" description="STAS" evidence="6">
    <location>
        <begin position="397"/>
        <end position="479"/>
    </location>
</feature>
<sequence>MQQYKQEWFGNIKGDILAGIVVCLALFPEVIGFMIVAGVPPVVGVYATFFITAIAAFFGSSKGMISAAAGSVALVLAHLVATHGIQYLFAATILAGVQQLVLGFLKIGSLMRYIPKPVMTGFVNGLGLMMFTSQLAHFQGNLILPLLGLLGIAIIFLFPKVTKKIPAPIVSILVITAIVLGFGLDVKTLGDMGSISTALPRFGIPAVPLTLETLRIIFPTALSVAIVGLVESLLTAQLVDDITEDKSDKNQESLSQGLGNVVSGFFGGIAGCGMIGQTIINLTYGGIGRLATFLSGFLMLVSVVLLNGAVVQIPVVALAAVMVVVSYETINWDSIKRLRTNPKNESFAMILTVAIVVGTHNLAYGVIAGTLVSAVFAAFKMAHLQVEAGTADDDHHYKVDGHLYFASAEKFLDFFAEEIAHEEEVVIDISTMTLWDSTAVEAIDKLITRNKKRGVKTTFTGANPQSSALFKRVSIHTEE</sequence>
<dbReference type="EMBL" id="FJNB01000019">
    <property type="protein sequence ID" value="CZR06279.1"/>
    <property type="molecule type" value="Genomic_DNA"/>
</dbReference>
<evidence type="ECO:0000256" key="4">
    <source>
        <dbReference type="ARBA" id="ARBA00023136"/>
    </source>
</evidence>
<dbReference type="OrthoDB" id="9771198at2"/>
<dbReference type="Proteomes" id="UP000076878">
    <property type="component" value="Unassembled WGS sequence"/>
</dbReference>
<keyword evidence="3 5" id="KW-1133">Transmembrane helix</keyword>
<feature type="transmembrane region" description="Helical" evidence="5">
    <location>
        <begin position="43"/>
        <end position="59"/>
    </location>
</feature>
<dbReference type="SUPFAM" id="SSF52091">
    <property type="entry name" value="SpoIIaa-like"/>
    <property type="match status" value="1"/>
</dbReference>
<evidence type="ECO:0000313" key="10">
    <source>
        <dbReference type="Proteomes" id="UP000199280"/>
    </source>
</evidence>
<evidence type="ECO:0000256" key="1">
    <source>
        <dbReference type="ARBA" id="ARBA00004141"/>
    </source>
</evidence>
<keyword evidence="2 5" id="KW-0812">Transmembrane</keyword>
<dbReference type="AlphaFoldDB" id="A0A143Z3Q6"/>
<keyword evidence="10" id="KW-1185">Reference proteome</keyword>
<dbReference type="GO" id="GO:0016020">
    <property type="term" value="C:membrane"/>
    <property type="evidence" value="ECO:0007669"/>
    <property type="project" value="UniProtKB-SubCell"/>
</dbReference>
<keyword evidence="4 5" id="KW-0472">Membrane</keyword>
<dbReference type="Pfam" id="PF00916">
    <property type="entry name" value="Sulfate_transp"/>
    <property type="match status" value="2"/>
</dbReference>
<dbReference type="InterPro" id="IPR011547">
    <property type="entry name" value="SLC26A/SulP_dom"/>
</dbReference>
<accession>A0A143Z3Q6</accession>
<evidence type="ECO:0000256" key="3">
    <source>
        <dbReference type="ARBA" id="ARBA00022989"/>
    </source>
</evidence>
<evidence type="ECO:0000313" key="9">
    <source>
        <dbReference type="Proteomes" id="UP000076878"/>
    </source>
</evidence>
<feature type="transmembrane region" description="Helical" evidence="5">
    <location>
        <begin position="216"/>
        <end position="236"/>
    </location>
</feature>
<comment type="subcellular location">
    <subcellularLocation>
        <location evidence="1">Membrane</location>
        <topology evidence="1">Multi-pass membrane protein</topology>
    </subcellularLocation>
</comment>
<dbReference type="Proteomes" id="UP000199280">
    <property type="component" value="Unassembled WGS sequence"/>
</dbReference>
<dbReference type="PROSITE" id="PS50801">
    <property type="entry name" value="STAS"/>
    <property type="match status" value="1"/>
</dbReference>
<protein>
    <submittedName>
        <fullName evidence="8">Sulfate permease, SulP family</fullName>
    </submittedName>
    <submittedName>
        <fullName evidence="7">Sulphate transporter</fullName>
    </submittedName>
</protein>
<dbReference type="InterPro" id="IPR002645">
    <property type="entry name" value="STAS_dom"/>
</dbReference>
<dbReference type="STRING" id="640938.TR210_2305"/>
<evidence type="ECO:0000256" key="5">
    <source>
        <dbReference type="SAM" id="Phobius"/>
    </source>
</evidence>
<gene>
    <name evidence="8" type="ORF">SAMN05216375_12036</name>
    <name evidence="7" type="ORF">TR210_2305</name>
</gene>
<dbReference type="CDD" id="cd07042">
    <property type="entry name" value="STAS_SulP_like_sulfate_transporter"/>
    <property type="match status" value="1"/>
</dbReference>
<reference evidence="7 9" key="1">
    <citation type="submission" date="2016-02" db="EMBL/GenBank/DDBJ databases">
        <authorList>
            <person name="Wen L."/>
            <person name="He K."/>
            <person name="Yang H."/>
        </authorList>
    </citation>
    <scope>NUCLEOTIDE SEQUENCE [LARGE SCALE GENOMIC DNA]</scope>
    <source>
        <strain evidence="7">Trichococcus_R210</strain>
    </source>
</reference>
<evidence type="ECO:0000313" key="8">
    <source>
        <dbReference type="EMBL" id="SEJ64271.1"/>
    </source>
</evidence>
<dbReference type="PANTHER" id="PTHR43310:SF1">
    <property type="entry name" value="SULFATE TRANSPORTER YBAR-RELATED"/>
    <property type="match status" value="1"/>
</dbReference>
<evidence type="ECO:0000313" key="7">
    <source>
        <dbReference type="EMBL" id="CZR06279.1"/>
    </source>
</evidence>
<dbReference type="RefSeq" id="WP_068623948.1">
    <property type="nucleotide sequence ID" value="NZ_FJNB01000019.1"/>
</dbReference>
<proteinExistence type="predicted"/>
<feature type="transmembrane region" description="Helical" evidence="5">
    <location>
        <begin position="292"/>
        <end position="325"/>
    </location>
</feature>
<reference evidence="8 10" key="2">
    <citation type="submission" date="2016-10" db="EMBL/GenBank/DDBJ databases">
        <authorList>
            <person name="Varghese N."/>
            <person name="Submissions S."/>
        </authorList>
    </citation>
    <scope>NUCLEOTIDE SEQUENCE [LARGE SCALE GENOMIC DNA]</scope>
    <source>
        <strain evidence="8 10">DSM 22150</strain>
    </source>
</reference>